<dbReference type="InterPro" id="IPR051681">
    <property type="entry name" value="Ser/Thr_Kinases-Pseudokinases"/>
</dbReference>
<dbReference type="PROSITE" id="PS50011">
    <property type="entry name" value="PROTEIN_KINASE_DOM"/>
    <property type="match status" value="1"/>
</dbReference>
<dbReference type="OrthoDB" id="346907at2759"/>
<feature type="domain" description="Protein kinase" evidence="6">
    <location>
        <begin position="33"/>
        <end position="298"/>
    </location>
</feature>
<name>A0A8H4A7H7_GIGMA</name>
<dbReference type="InterPro" id="IPR017441">
    <property type="entry name" value="Protein_kinase_ATP_BS"/>
</dbReference>
<evidence type="ECO:0000256" key="3">
    <source>
        <dbReference type="ARBA" id="ARBA00022777"/>
    </source>
</evidence>
<proteinExistence type="predicted"/>
<evidence type="ECO:0000313" key="8">
    <source>
        <dbReference type="Proteomes" id="UP000439903"/>
    </source>
</evidence>
<feature type="binding site" evidence="5">
    <location>
        <position position="60"/>
    </location>
    <ligand>
        <name>ATP</name>
        <dbReference type="ChEBI" id="CHEBI:30616"/>
    </ligand>
</feature>
<gene>
    <name evidence="7" type="ORF">F8M41_002200</name>
</gene>
<sequence length="344" mass="39830">MANSETLSDYSERLEHCLNKYKIKRFDDLYLSKNNLEVVGRGGSALIYSTNFKENKYALKSFNGNIYMDDKTFKTFIKELKIFNEIDHQNIIKFYGISKVQPEENLFQTSKFVLVLQFAKGGTLRNHLKAKLCNDFYKISWKELIKIAMEITLGLKYLHGKDIIHRDLHSNNILIDDDKALIADFGISKQLNDTNNSISEIMGVLAYIDPRCIDSNEKPDKKSDIFSLGMLFWELTSGTPPFNGYSKRAVGFKIWEKDRVKVVDNTPLDYVSLYKMCYSLEPDKRPTLDTILNKLKRLSVETTIEYIENEIDLDKPIVQQENINFCNASDHHKGKIFLLVNINM</sequence>
<dbReference type="Proteomes" id="UP000439903">
    <property type="component" value="Unassembled WGS sequence"/>
</dbReference>
<dbReference type="GO" id="GO:0004674">
    <property type="term" value="F:protein serine/threonine kinase activity"/>
    <property type="evidence" value="ECO:0007669"/>
    <property type="project" value="TreeGrafter"/>
</dbReference>
<keyword evidence="3 7" id="KW-0418">Kinase</keyword>
<dbReference type="SUPFAM" id="SSF56112">
    <property type="entry name" value="Protein kinase-like (PK-like)"/>
    <property type="match status" value="1"/>
</dbReference>
<evidence type="ECO:0000256" key="4">
    <source>
        <dbReference type="ARBA" id="ARBA00022840"/>
    </source>
</evidence>
<dbReference type="PANTHER" id="PTHR44329">
    <property type="entry name" value="SERINE/THREONINE-PROTEIN KINASE TNNI3K-RELATED"/>
    <property type="match status" value="1"/>
</dbReference>
<dbReference type="InterPro" id="IPR001245">
    <property type="entry name" value="Ser-Thr/Tyr_kinase_cat_dom"/>
</dbReference>
<evidence type="ECO:0000256" key="2">
    <source>
        <dbReference type="ARBA" id="ARBA00022741"/>
    </source>
</evidence>
<dbReference type="InterPro" id="IPR000719">
    <property type="entry name" value="Prot_kinase_dom"/>
</dbReference>
<keyword evidence="1" id="KW-0808">Transferase</keyword>
<dbReference type="PRINTS" id="PR00109">
    <property type="entry name" value="TYRKINASE"/>
</dbReference>
<protein>
    <submittedName>
        <fullName evidence="7">Kinase-like domain-containing protein</fullName>
    </submittedName>
</protein>
<reference evidence="7 8" key="1">
    <citation type="journal article" date="2019" name="Environ. Microbiol.">
        <title>At the nexus of three kingdoms: the genome of the mycorrhizal fungus Gigaspora margarita provides insights into plant, endobacterial and fungal interactions.</title>
        <authorList>
            <person name="Venice F."/>
            <person name="Ghignone S."/>
            <person name="Salvioli di Fossalunga A."/>
            <person name="Amselem J."/>
            <person name="Novero M."/>
            <person name="Xianan X."/>
            <person name="Sedzielewska Toro K."/>
            <person name="Morin E."/>
            <person name="Lipzen A."/>
            <person name="Grigoriev I.V."/>
            <person name="Henrissat B."/>
            <person name="Martin F.M."/>
            <person name="Bonfante P."/>
        </authorList>
    </citation>
    <scope>NUCLEOTIDE SEQUENCE [LARGE SCALE GENOMIC DNA]</scope>
    <source>
        <strain evidence="7 8">BEG34</strain>
    </source>
</reference>
<organism evidence="7 8">
    <name type="scientific">Gigaspora margarita</name>
    <dbReference type="NCBI Taxonomy" id="4874"/>
    <lineage>
        <taxon>Eukaryota</taxon>
        <taxon>Fungi</taxon>
        <taxon>Fungi incertae sedis</taxon>
        <taxon>Mucoromycota</taxon>
        <taxon>Glomeromycotina</taxon>
        <taxon>Glomeromycetes</taxon>
        <taxon>Diversisporales</taxon>
        <taxon>Gigasporaceae</taxon>
        <taxon>Gigaspora</taxon>
    </lineage>
</organism>
<dbReference type="PROSITE" id="PS00107">
    <property type="entry name" value="PROTEIN_KINASE_ATP"/>
    <property type="match status" value="1"/>
</dbReference>
<keyword evidence="8" id="KW-1185">Reference proteome</keyword>
<evidence type="ECO:0000259" key="6">
    <source>
        <dbReference type="PROSITE" id="PS50011"/>
    </source>
</evidence>
<dbReference type="GO" id="GO:0005524">
    <property type="term" value="F:ATP binding"/>
    <property type="evidence" value="ECO:0007669"/>
    <property type="project" value="UniProtKB-UniRule"/>
</dbReference>
<dbReference type="AlphaFoldDB" id="A0A8H4A7H7"/>
<keyword evidence="2 5" id="KW-0547">Nucleotide-binding</keyword>
<evidence type="ECO:0000256" key="1">
    <source>
        <dbReference type="ARBA" id="ARBA00022679"/>
    </source>
</evidence>
<comment type="caution">
    <text evidence="7">The sequence shown here is derived from an EMBL/GenBank/DDBJ whole genome shotgun (WGS) entry which is preliminary data.</text>
</comment>
<dbReference type="Pfam" id="PF00069">
    <property type="entry name" value="Pkinase"/>
    <property type="match status" value="1"/>
</dbReference>
<dbReference type="InterPro" id="IPR011009">
    <property type="entry name" value="Kinase-like_dom_sf"/>
</dbReference>
<dbReference type="Gene3D" id="1.10.510.10">
    <property type="entry name" value="Transferase(Phosphotransferase) domain 1"/>
    <property type="match status" value="1"/>
</dbReference>
<keyword evidence="4 5" id="KW-0067">ATP-binding</keyword>
<dbReference type="EMBL" id="WTPW01001189">
    <property type="protein sequence ID" value="KAF0450261.1"/>
    <property type="molecule type" value="Genomic_DNA"/>
</dbReference>
<evidence type="ECO:0000313" key="7">
    <source>
        <dbReference type="EMBL" id="KAF0450261.1"/>
    </source>
</evidence>
<dbReference type="PANTHER" id="PTHR44329:SF288">
    <property type="entry name" value="MITOGEN-ACTIVATED PROTEIN KINASE KINASE KINASE 20"/>
    <property type="match status" value="1"/>
</dbReference>
<accession>A0A8H4A7H7</accession>
<evidence type="ECO:0000256" key="5">
    <source>
        <dbReference type="PROSITE-ProRule" id="PRU10141"/>
    </source>
</evidence>